<dbReference type="Proteomes" id="UP001344447">
    <property type="component" value="Unassembled WGS sequence"/>
</dbReference>
<keyword evidence="2" id="KW-1133">Transmembrane helix</keyword>
<dbReference type="AlphaFoldDB" id="A0AAN7TSI8"/>
<reference evidence="3 4" key="1">
    <citation type="submission" date="2023-11" db="EMBL/GenBank/DDBJ databases">
        <title>Dfirmibasis_genome.</title>
        <authorList>
            <person name="Edelbroek B."/>
            <person name="Kjellin J."/>
            <person name="Jerlstrom-Hultqvist J."/>
            <person name="Soderbom F."/>
        </authorList>
    </citation>
    <scope>NUCLEOTIDE SEQUENCE [LARGE SCALE GENOMIC DNA]</scope>
    <source>
        <strain evidence="3 4">TNS-C-14</strain>
    </source>
</reference>
<feature type="transmembrane region" description="Helical" evidence="2">
    <location>
        <begin position="47"/>
        <end position="66"/>
    </location>
</feature>
<name>A0AAN7TSI8_9MYCE</name>
<gene>
    <name evidence="3" type="ORF">RB653_008397</name>
</gene>
<sequence length="430" mass="49790">MQNNYIISNNKLDIEKKKKYSPTLLDKFIGLPPSNDPISSLKYKLKIYKIILICLGVFGLSIFFSITKFKERLTSFSIQYNNQTYLPQITFILDPPNVLDLFYFEFLRENIQTNSFDEIVVSGNLNPFTKNYTVTGIFSQCVNSEIDNYKGEFFGLMINDQCLYLYENQQLIIRIYLLAVNKKITWDCSISINDELSFLNSNVQMTTSLTKSIVTNKKGETKVNYKISKSISNSYKNLTLGNQQLDILEYGVFFSSNIVLDEKTQTNFLVIVGIFSKIGSLLIILFTGSDVFFSFLTKFLIRDKSAWVEDDVRECIIYHSNQINLKNLLNKENHDDKNSSYHGLEKKNVISVELDQGINDNQIQLEGDNDEDDHESKENPINPLVKNDQFERENAENNFKKLKNQPKREDENLEEEEEGNKLSIFKDETN</sequence>
<dbReference type="EMBL" id="JAVFKY010000003">
    <property type="protein sequence ID" value="KAK5578724.1"/>
    <property type="molecule type" value="Genomic_DNA"/>
</dbReference>
<evidence type="ECO:0000313" key="4">
    <source>
        <dbReference type="Proteomes" id="UP001344447"/>
    </source>
</evidence>
<evidence type="ECO:0000256" key="2">
    <source>
        <dbReference type="SAM" id="Phobius"/>
    </source>
</evidence>
<protein>
    <recommendedName>
        <fullName evidence="5">Transmembrane protein</fullName>
    </recommendedName>
</protein>
<organism evidence="3 4">
    <name type="scientific">Dictyostelium firmibasis</name>
    <dbReference type="NCBI Taxonomy" id="79012"/>
    <lineage>
        <taxon>Eukaryota</taxon>
        <taxon>Amoebozoa</taxon>
        <taxon>Evosea</taxon>
        <taxon>Eumycetozoa</taxon>
        <taxon>Dictyostelia</taxon>
        <taxon>Dictyosteliales</taxon>
        <taxon>Dictyosteliaceae</taxon>
        <taxon>Dictyostelium</taxon>
    </lineage>
</organism>
<feature type="compositionally biased region" description="Basic and acidic residues" evidence="1">
    <location>
        <begin position="388"/>
        <end position="399"/>
    </location>
</feature>
<feature type="region of interest" description="Disordered" evidence="1">
    <location>
        <begin position="363"/>
        <end position="430"/>
    </location>
</feature>
<comment type="caution">
    <text evidence="3">The sequence shown here is derived from an EMBL/GenBank/DDBJ whole genome shotgun (WGS) entry which is preliminary data.</text>
</comment>
<proteinExistence type="predicted"/>
<accession>A0AAN7TSI8</accession>
<keyword evidence="2" id="KW-0812">Transmembrane</keyword>
<evidence type="ECO:0008006" key="5">
    <source>
        <dbReference type="Google" id="ProtNLM"/>
    </source>
</evidence>
<keyword evidence="4" id="KW-1185">Reference proteome</keyword>
<keyword evidence="2" id="KW-0472">Membrane</keyword>
<evidence type="ECO:0000313" key="3">
    <source>
        <dbReference type="EMBL" id="KAK5578724.1"/>
    </source>
</evidence>
<feature type="transmembrane region" description="Helical" evidence="2">
    <location>
        <begin position="268"/>
        <end position="296"/>
    </location>
</feature>
<evidence type="ECO:0000256" key="1">
    <source>
        <dbReference type="SAM" id="MobiDB-lite"/>
    </source>
</evidence>